<evidence type="ECO:0000256" key="1">
    <source>
        <dbReference type="ARBA" id="ARBA00022741"/>
    </source>
</evidence>
<evidence type="ECO:0000256" key="4">
    <source>
        <dbReference type="ARBA" id="ARBA00022840"/>
    </source>
</evidence>
<keyword evidence="1 6" id="KW-0547">Nucleotide-binding</keyword>
<accession>A0AAU9J820</accession>
<evidence type="ECO:0000256" key="6">
    <source>
        <dbReference type="RuleBase" id="RU000492"/>
    </source>
</evidence>
<keyword evidence="12" id="KW-1185">Reference proteome</keyword>
<protein>
    <recommendedName>
        <fullName evidence="13">RNA helicase</fullName>
    </recommendedName>
</protein>
<dbReference type="SMART" id="SM00490">
    <property type="entry name" value="HELICc"/>
    <property type="match status" value="1"/>
</dbReference>
<dbReference type="CDD" id="cd18787">
    <property type="entry name" value="SF2_C_DEAD"/>
    <property type="match status" value="1"/>
</dbReference>
<dbReference type="SUPFAM" id="SSF52540">
    <property type="entry name" value="P-loop containing nucleoside triphosphate hydrolases"/>
    <property type="match status" value="2"/>
</dbReference>
<dbReference type="PROSITE" id="PS51194">
    <property type="entry name" value="HELICASE_CTER"/>
    <property type="match status" value="1"/>
</dbReference>
<evidence type="ECO:0000313" key="12">
    <source>
        <dbReference type="Proteomes" id="UP001162131"/>
    </source>
</evidence>
<comment type="similarity">
    <text evidence="6">Belongs to the DEAD box helicase family.</text>
</comment>
<dbReference type="InterPro" id="IPR014001">
    <property type="entry name" value="Helicase_ATP-bd"/>
</dbReference>
<evidence type="ECO:0000313" key="11">
    <source>
        <dbReference type="EMBL" id="CAG9324339.1"/>
    </source>
</evidence>
<dbReference type="PROSITE" id="PS51192">
    <property type="entry name" value="HELICASE_ATP_BIND_1"/>
    <property type="match status" value="1"/>
</dbReference>
<feature type="domain" description="DEAD-box RNA helicase Q" evidence="10">
    <location>
        <begin position="50"/>
        <end position="78"/>
    </location>
</feature>
<dbReference type="GO" id="GO:0005524">
    <property type="term" value="F:ATP binding"/>
    <property type="evidence" value="ECO:0007669"/>
    <property type="project" value="UniProtKB-KW"/>
</dbReference>
<gene>
    <name evidence="11" type="ORF">BSTOLATCC_MIC36131</name>
</gene>
<dbReference type="EMBL" id="CAJZBQ010000036">
    <property type="protein sequence ID" value="CAG9324339.1"/>
    <property type="molecule type" value="Genomic_DNA"/>
</dbReference>
<dbReference type="Pfam" id="PF00270">
    <property type="entry name" value="DEAD"/>
    <property type="match status" value="1"/>
</dbReference>
<dbReference type="AlphaFoldDB" id="A0AAU9J820"/>
<evidence type="ECO:0000259" key="9">
    <source>
        <dbReference type="PROSITE" id="PS51194"/>
    </source>
</evidence>
<sequence>MEFSKSSFFDDLEDDTKAQNWTFNNSNVGGELRVGNKRSRESTAINESENTFWELGLSKPLIRACEEMGFTCPTKIQEQSIPEVLKGKDVILCAQTGSGKTAAFGLPILSKLLSSRVRFTTKVLVLSPTRELSQQTHSMIKSFAKFTKLNCQVVMGGASSTKEANLLQEMPEIVIGTPGKILDHINNTKELICENIEFLVLDEADRLLDMGFIKEINEIIDKLPSTRQTILASATMNDSVKGLSKLALKSAVKIGKSGVPDTLDQKIVRIKDEMNREAVVLYLLNHETPKDVIVFVKTKKECHRLHLILQVLGKKSGELHGNLTQLQRLSAVNDFQNGDIDILITTDLAARGLDLPVKAVINMNIPREIQRLLHRIGRTARAGLSGISISLCTPNERSQLRKAVKQSIPSITLNQELLEKAHDEISKANSEAKQMLHEEEMKKIELKRENEVNKEKKGKKPIKFRESSKEIAKTEEKSELANKIKRHKLMASLKKRISDENNS</sequence>
<dbReference type="Pfam" id="PF00271">
    <property type="entry name" value="Helicase_C"/>
    <property type="match status" value="1"/>
</dbReference>
<dbReference type="InterPro" id="IPR000629">
    <property type="entry name" value="RNA-helicase_DEAD-box_CS"/>
</dbReference>
<dbReference type="CDD" id="cd00268">
    <property type="entry name" value="DEADc"/>
    <property type="match status" value="1"/>
</dbReference>
<dbReference type="InterPro" id="IPR027417">
    <property type="entry name" value="P-loop_NTPase"/>
</dbReference>
<comment type="caution">
    <text evidence="11">The sequence shown here is derived from an EMBL/GenBank/DDBJ whole genome shotgun (WGS) entry which is preliminary data.</text>
</comment>
<evidence type="ECO:0000256" key="3">
    <source>
        <dbReference type="ARBA" id="ARBA00022806"/>
    </source>
</evidence>
<evidence type="ECO:0000256" key="2">
    <source>
        <dbReference type="ARBA" id="ARBA00022801"/>
    </source>
</evidence>
<keyword evidence="4 6" id="KW-0067">ATP-binding</keyword>
<dbReference type="PANTHER" id="PTHR47959">
    <property type="entry name" value="ATP-DEPENDENT RNA HELICASE RHLE-RELATED"/>
    <property type="match status" value="1"/>
</dbReference>
<keyword evidence="2 6" id="KW-0378">Hydrolase</keyword>
<organism evidence="11 12">
    <name type="scientific">Blepharisma stoltei</name>
    <dbReference type="NCBI Taxonomy" id="1481888"/>
    <lineage>
        <taxon>Eukaryota</taxon>
        <taxon>Sar</taxon>
        <taxon>Alveolata</taxon>
        <taxon>Ciliophora</taxon>
        <taxon>Postciliodesmatophora</taxon>
        <taxon>Heterotrichea</taxon>
        <taxon>Heterotrichida</taxon>
        <taxon>Blepharismidae</taxon>
        <taxon>Blepharisma</taxon>
    </lineage>
</organism>
<reference evidence="11" key="1">
    <citation type="submission" date="2021-09" db="EMBL/GenBank/DDBJ databases">
        <authorList>
            <consortium name="AG Swart"/>
            <person name="Singh M."/>
            <person name="Singh A."/>
            <person name="Seah K."/>
            <person name="Emmerich C."/>
        </authorList>
    </citation>
    <scope>NUCLEOTIDE SEQUENCE</scope>
    <source>
        <strain evidence="11">ATCC30299</strain>
    </source>
</reference>
<evidence type="ECO:0008006" key="13">
    <source>
        <dbReference type="Google" id="ProtNLM"/>
    </source>
</evidence>
<dbReference type="GO" id="GO:0005829">
    <property type="term" value="C:cytosol"/>
    <property type="evidence" value="ECO:0007669"/>
    <property type="project" value="TreeGrafter"/>
</dbReference>
<dbReference type="GO" id="GO:0016787">
    <property type="term" value="F:hydrolase activity"/>
    <property type="evidence" value="ECO:0007669"/>
    <property type="project" value="UniProtKB-KW"/>
</dbReference>
<dbReference type="GO" id="GO:0003724">
    <property type="term" value="F:RNA helicase activity"/>
    <property type="evidence" value="ECO:0007669"/>
    <property type="project" value="InterPro"/>
</dbReference>
<dbReference type="Proteomes" id="UP001162131">
    <property type="component" value="Unassembled WGS sequence"/>
</dbReference>
<evidence type="ECO:0000256" key="7">
    <source>
        <dbReference type="SAM" id="MobiDB-lite"/>
    </source>
</evidence>
<dbReference type="InterPro" id="IPR014014">
    <property type="entry name" value="RNA_helicase_DEAD_Q_motif"/>
</dbReference>
<dbReference type="PROSITE" id="PS00039">
    <property type="entry name" value="DEAD_ATP_HELICASE"/>
    <property type="match status" value="1"/>
</dbReference>
<feature type="domain" description="Helicase ATP-binding" evidence="8">
    <location>
        <begin position="81"/>
        <end position="254"/>
    </location>
</feature>
<dbReference type="SMART" id="SM00487">
    <property type="entry name" value="DEXDc"/>
    <property type="match status" value="1"/>
</dbReference>
<dbReference type="PANTHER" id="PTHR47959:SF1">
    <property type="entry name" value="ATP-DEPENDENT RNA HELICASE DBPA"/>
    <property type="match status" value="1"/>
</dbReference>
<name>A0AAU9J820_9CILI</name>
<dbReference type="InterPro" id="IPR011545">
    <property type="entry name" value="DEAD/DEAH_box_helicase_dom"/>
</dbReference>
<keyword evidence="3 6" id="KW-0347">Helicase</keyword>
<dbReference type="InterPro" id="IPR044742">
    <property type="entry name" value="DEAD/DEAH_RhlB"/>
</dbReference>
<dbReference type="PROSITE" id="PS51195">
    <property type="entry name" value="Q_MOTIF"/>
    <property type="match status" value="1"/>
</dbReference>
<feature type="compositionally biased region" description="Basic and acidic residues" evidence="7">
    <location>
        <begin position="463"/>
        <end position="482"/>
    </location>
</feature>
<dbReference type="InterPro" id="IPR001650">
    <property type="entry name" value="Helicase_C-like"/>
</dbReference>
<evidence type="ECO:0000256" key="5">
    <source>
        <dbReference type="PROSITE-ProRule" id="PRU00552"/>
    </source>
</evidence>
<dbReference type="Gene3D" id="3.40.50.300">
    <property type="entry name" value="P-loop containing nucleotide triphosphate hydrolases"/>
    <property type="match status" value="2"/>
</dbReference>
<dbReference type="GO" id="GO:0003676">
    <property type="term" value="F:nucleic acid binding"/>
    <property type="evidence" value="ECO:0007669"/>
    <property type="project" value="InterPro"/>
</dbReference>
<feature type="region of interest" description="Disordered" evidence="7">
    <location>
        <begin position="449"/>
        <end position="483"/>
    </location>
</feature>
<evidence type="ECO:0000259" key="10">
    <source>
        <dbReference type="PROSITE" id="PS51195"/>
    </source>
</evidence>
<proteinExistence type="inferred from homology"/>
<dbReference type="InterPro" id="IPR050079">
    <property type="entry name" value="DEAD_box_RNA_helicase"/>
</dbReference>
<feature type="domain" description="Helicase C-terminal" evidence="9">
    <location>
        <begin position="262"/>
        <end position="425"/>
    </location>
</feature>
<feature type="short sequence motif" description="Q motif" evidence="5">
    <location>
        <begin position="50"/>
        <end position="78"/>
    </location>
</feature>
<evidence type="ECO:0000259" key="8">
    <source>
        <dbReference type="PROSITE" id="PS51192"/>
    </source>
</evidence>